<dbReference type="Pfam" id="PF01055">
    <property type="entry name" value="Glyco_hydro_31_2nd"/>
    <property type="match status" value="1"/>
</dbReference>
<dbReference type="InterPro" id="IPR000322">
    <property type="entry name" value="Glyco_hydro_31_TIM"/>
</dbReference>
<evidence type="ECO:0000256" key="2">
    <source>
        <dbReference type="RuleBase" id="RU361185"/>
    </source>
</evidence>
<evidence type="ECO:0008006" key="8">
    <source>
        <dbReference type="Google" id="ProtNLM"/>
    </source>
</evidence>
<name>A0AAV9I8B2_9RHOD</name>
<dbReference type="Gene3D" id="2.60.40.1180">
    <property type="entry name" value="Golgi alpha-mannosidase II"/>
    <property type="match status" value="1"/>
</dbReference>
<dbReference type="GO" id="GO:0030246">
    <property type="term" value="F:carbohydrate binding"/>
    <property type="evidence" value="ECO:0007669"/>
    <property type="project" value="InterPro"/>
</dbReference>
<dbReference type="CDD" id="cd14752">
    <property type="entry name" value="GH31_N"/>
    <property type="match status" value="1"/>
</dbReference>
<evidence type="ECO:0000256" key="1">
    <source>
        <dbReference type="ARBA" id="ARBA00007806"/>
    </source>
</evidence>
<feature type="domain" description="Glycoside hydrolase family 31 TIM barrel" evidence="3">
    <location>
        <begin position="281"/>
        <end position="630"/>
    </location>
</feature>
<dbReference type="InterPro" id="IPR017853">
    <property type="entry name" value="GH"/>
</dbReference>
<feature type="domain" description="Glycosyl hydrolase family 31 C-terminal" evidence="5">
    <location>
        <begin position="638"/>
        <end position="734"/>
    </location>
</feature>
<dbReference type="InterPro" id="IPR025887">
    <property type="entry name" value="Glyco_hydro_31_N_dom"/>
</dbReference>
<keyword evidence="2" id="KW-0326">Glycosidase</keyword>
<evidence type="ECO:0000259" key="4">
    <source>
        <dbReference type="Pfam" id="PF13802"/>
    </source>
</evidence>
<dbReference type="GO" id="GO:0004553">
    <property type="term" value="F:hydrolase activity, hydrolyzing O-glycosyl compounds"/>
    <property type="evidence" value="ECO:0007669"/>
    <property type="project" value="InterPro"/>
</dbReference>
<evidence type="ECO:0000313" key="6">
    <source>
        <dbReference type="EMBL" id="KAK4523583.1"/>
    </source>
</evidence>
<keyword evidence="2" id="KW-0378">Hydrolase</keyword>
<dbReference type="SUPFAM" id="SSF74650">
    <property type="entry name" value="Galactose mutarotase-like"/>
    <property type="match status" value="1"/>
</dbReference>
<sequence length="860" mass="100222">MYRIPLQIESCSDEETTSAFPSRHRFVHSPPSRLEIQGKHKERFAVQFLEKDIVRVTCWADGKPAMDKTWIRCNENNDVPLQGLPRDDLSRFTCPPIQVSSASDSSSCSLRIQQEQIQIHVQLQPYIALSWEDNDKSLVFLKDRPIEAYVFEPDAAYHYLVRHTEFEHYYGFGETSGTLDKQGSRIRLDPKDALGYDAETSDPLYKHHPFYITWNTRLGIGVGILYDTMLPCVFDMGKEKQAIYGSYRYFSVQGRDIDYYVIYGPSMAQILEKLALLTGYPPRIPKWALYYLGSGMFYTEREDAQQQLKNFVSNCIRHDIVAGGFHFSSGYSTDEKNRRQMFHWNENKIPNVSQVVQYFHSHHMHCIVNVKPWLLCSNPHYTQAKELGLLVFQSPTTNRQSQKEEETTNQVKEPCLFPLWSSEASISEYGSYLDFTNEATIEWWIEMLEKHYLSHGIDGIWNDNNEWDVCDWHSRLSLGYCFKQIGRPIQSLCMAKASREALLRHNPHNRRPFLISRCTCLGMQRYVSQSWSGDNYTSWKTLQYNIPMSLGMSLSGFPFVGHDTGGFAGPPVDPELFIRWIQVNIFMPRFVIHSGWKSRVNEPWMYPSLMERVTHALKFRQQLIPHLYNLHMFASETGQPVIRPLIYHFPLDEQCANESFCFLLGSWMLICPITSSSCCATNEISVYLPKDEETDGGRPWYDYYHQRWCTAGQTIQVQVVEQGVPLFIRAGAMILLERGNPWDDYPLYRRLVCYPDPRRDDHWYREELYIWIEQDTNSEHSSSSGLKARLDCTKDEVRLFLSWWSNGDSSESSCDLSGWFLDIEFIECHPRPTRSVVVWSDELMPWAHHFLVHRSSDDGE</sequence>
<organism evidence="6 7">
    <name type="scientific">Galdieria yellowstonensis</name>
    <dbReference type="NCBI Taxonomy" id="3028027"/>
    <lineage>
        <taxon>Eukaryota</taxon>
        <taxon>Rhodophyta</taxon>
        <taxon>Bangiophyceae</taxon>
        <taxon>Galdieriales</taxon>
        <taxon>Galdieriaceae</taxon>
        <taxon>Galdieria</taxon>
    </lineage>
</organism>
<dbReference type="GO" id="GO:0005975">
    <property type="term" value="P:carbohydrate metabolic process"/>
    <property type="evidence" value="ECO:0007669"/>
    <property type="project" value="InterPro"/>
</dbReference>
<evidence type="ECO:0000259" key="5">
    <source>
        <dbReference type="Pfam" id="PF21365"/>
    </source>
</evidence>
<evidence type="ECO:0000313" key="7">
    <source>
        <dbReference type="Proteomes" id="UP001300502"/>
    </source>
</evidence>
<dbReference type="Pfam" id="PF13802">
    <property type="entry name" value="Gal_mutarotas_2"/>
    <property type="match status" value="1"/>
</dbReference>
<keyword evidence="7" id="KW-1185">Reference proteome</keyword>
<dbReference type="InterPro" id="IPR013780">
    <property type="entry name" value="Glyco_hydro_b"/>
</dbReference>
<dbReference type="Gene3D" id="2.60.40.1760">
    <property type="entry name" value="glycosyl hydrolase (family 31)"/>
    <property type="match status" value="1"/>
</dbReference>
<dbReference type="SUPFAM" id="SSF51011">
    <property type="entry name" value="Glycosyl hydrolase domain"/>
    <property type="match status" value="1"/>
</dbReference>
<protein>
    <recommendedName>
        <fullName evidence="8">Alpha-glucosidase</fullName>
    </recommendedName>
</protein>
<dbReference type="Gene3D" id="3.20.20.80">
    <property type="entry name" value="Glycosidases"/>
    <property type="match status" value="1"/>
</dbReference>
<gene>
    <name evidence="6" type="ORF">GAYE_PCTG70G1479</name>
</gene>
<reference evidence="6 7" key="1">
    <citation type="submission" date="2022-07" db="EMBL/GenBank/DDBJ databases">
        <title>Genome-wide signatures of adaptation to extreme environments.</title>
        <authorList>
            <person name="Cho C.H."/>
            <person name="Yoon H.S."/>
        </authorList>
    </citation>
    <scope>NUCLEOTIDE SEQUENCE [LARGE SCALE GENOMIC DNA]</scope>
    <source>
        <strain evidence="6 7">108.79 E11</strain>
    </source>
</reference>
<dbReference type="SUPFAM" id="SSF51445">
    <property type="entry name" value="(Trans)glycosidases"/>
    <property type="match status" value="1"/>
</dbReference>
<dbReference type="Pfam" id="PF21365">
    <property type="entry name" value="Glyco_hydro_31_3rd"/>
    <property type="match status" value="1"/>
</dbReference>
<feature type="domain" description="Glycoside hydrolase family 31 N-terminal" evidence="4">
    <location>
        <begin position="44"/>
        <end position="235"/>
    </location>
</feature>
<dbReference type="EMBL" id="JANCYU010000017">
    <property type="protein sequence ID" value="KAK4523583.1"/>
    <property type="molecule type" value="Genomic_DNA"/>
</dbReference>
<dbReference type="PANTHER" id="PTHR22762:SF165">
    <property type="entry name" value="PUTATIVE (AFU_ORTHOLOGUE AFUA_1G06560)-RELATED"/>
    <property type="match status" value="1"/>
</dbReference>
<comment type="similarity">
    <text evidence="1 2">Belongs to the glycosyl hydrolase 31 family.</text>
</comment>
<dbReference type="InterPro" id="IPR011013">
    <property type="entry name" value="Gal_mutarotase_sf_dom"/>
</dbReference>
<dbReference type="AlphaFoldDB" id="A0AAV9I8B2"/>
<dbReference type="InterPro" id="IPR048395">
    <property type="entry name" value="Glyco_hydro_31_C"/>
</dbReference>
<proteinExistence type="inferred from homology"/>
<evidence type="ECO:0000259" key="3">
    <source>
        <dbReference type="Pfam" id="PF01055"/>
    </source>
</evidence>
<dbReference type="PANTHER" id="PTHR22762">
    <property type="entry name" value="ALPHA-GLUCOSIDASE"/>
    <property type="match status" value="1"/>
</dbReference>
<dbReference type="Proteomes" id="UP001300502">
    <property type="component" value="Unassembled WGS sequence"/>
</dbReference>
<comment type="caution">
    <text evidence="6">The sequence shown here is derived from an EMBL/GenBank/DDBJ whole genome shotgun (WGS) entry which is preliminary data.</text>
</comment>
<accession>A0AAV9I8B2</accession>